<evidence type="ECO:0000313" key="2">
    <source>
        <dbReference type="Proteomes" id="UP001307889"/>
    </source>
</evidence>
<gene>
    <name evidence="1" type="ORF">NTJ_14104</name>
</gene>
<proteinExistence type="predicted"/>
<reference evidence="1 2" key="1">
    <citation type="submission" date="2023-09" db="EMBL/GenBank/DDBJ databases">
        <title>Nesidiocoris tenuis whole genome shotgun sequence.</title>
        <authorList>
            <person name="Shibata T."/>
            <person name="Shimoda M."/>
            <person name="Kobayashi T."/>
            <person name="Uehara T."/>
        </authorList>
    </citation>
    <scope>NUCLEOTIDE SEQUENCE [LARGE SCALE GENOMIC DNA]</scope>
    <source>
        <strain evidence="1 2">Japan</strain>
    </source>
</reference>
<dbReference type="EMBL" id="AP028920">
    <property type="protein sequence ID" value="BET01288.1"/>
    <property type="molecule type" value="Genomic_DNA"/>
</dbReference>
<protein>
    <submittedName>
        <fullName evidence="1">Uncharacterized protein</fullName>
    </submittedName>
</protein>
<sequence>MPTGVPNRCHAVGVVGVALATYERFILAQEPATGPFTCRRTDPTDVEIIRLRCEPESLSGSMHRTSCWNSPKVIRCSRSSTPTAGYTTA</sequence>
<organism evidence="1 2">
    <name type="scientific">Nesidiocoris tenuis</name>
    <dbReference type="NCBI Taxonomy" id="355587"/>
    <lineage>
        <taxon>Eukaryota</taxon>
        <taxon>Metazoa</taxon>
        <taxon>Ecdysozoa</taxon>
        <taxon>Arthropoda</taxon>
        <taxon>Hexapoda</taxon>
        <taxon>Insecta</taxon>
        <taxon>Pterygota</taxon>
        <taxon>Neoptera</taxon>
        <taxon>Paraneoptera</taxon>
        <taxon>Hemiptera</taxon>
        <taxon>Heteroptera</taxon>
        <taxon>Panheteroptera</taxon>
        <taxon>Cimicomorpha</taxon>
        <taxon>Miridae</taxon>
        <taxon>Dicyphina</taxon>
        <taxon>Nesidiocoris</taxon>
    </lineage>
</organism>
<accession>A0ABN7BEL6</accession>
<dbReference type="Proteomes" id="UP001307889">
    <property type="component" value="Chromosome 12"/>
</dbReference>
<keyword evidence="2" id="KW-1185">Reference proteome</keyword>
<evidence type="ECO:0000313" key="1">
    <source>
        <dbReference type="EMBL" id="BET01288.1"/>
    </source>
</evidence>
<name>A0ABN7BEL6_9HEMI</name>